<dbReference type="Proteomes" id="UP000194236">
    <property type="component" value="Unassembled WGS sequence"/>
</dbReference>
<dbReference type="EMBL" id="MUJZ01014068">
    <property type="protein sequence ID" value="OTF81366.1"/>
    <property type="molecule type" value="Genomic_DNA"/>
</dbReference>
<keyword evidence="2" id="KW-1185">Reference proteome</keyword>
<name>A0A1Y3BP48_EURMA</name>
<reference evidence="1 2" key="1">
    <citation type="submission" date="2017-03" db="EMBL/GenBank/DDBJ databases">
        <title>Genome Survey of Euroglyphus maynei.</title>
        <authorList>
            <person name="Arlian L.G."/>
            <person name="Morgan M.S."/>
            <person name="Rider S.D."/>
        </authorList>
    </citation>
    <scope>NUCLEOTIDE SEQUENCE [LARGE SCALE GENOMIC DNA]</scope>
    <source>
        <strain evidence="1">Arlian Lab</strain>
        <tissue evidence="1">Whole body</tissue>
    </source>
</reference>
<sequence length="60" mass="7246">MMRQRIYIGFPVHIGPGIKSMTMIFIEKSLKKQQQQQNCYVVMMTSTFPFYYNKFLKINF</sequence>
<proteinExistence type="predicted"/>
<evidence type="ECO:0000313" key="2">
    <source>
        <dbReference type="Proteomes" id="UP000194236"/>
    </source>
</evidence>
<dbReference type="AlphaFoldDB" id="A0A1Y3BP48"/>
<protein>
    <submittedName>
        <fullName evidence="1">Uncharacterized protein</fullName>
    </submittedName>
</protein>
<accession>A0A1Y3BP48</accession>
<organism evidence="1 2">
    <name type="scientific">Euroglyphus maynei</name>
    <name type="common">Mayne's house dust mite</name>
    <dbReference type="NCBI Taxonomy" id="6958"/>
    <lineage>
        <taxon>Eukaryota</taxon>
        <taxon>Metazoa</taxon>
        <taxon>Ecdysozoa</taxon>
        <taxon>Arthropoda</taxon>
        <taxon>Chelicerata</taxon>
        <taxon>Arachnida</taxon>
        <taxon>Acari</taxon>
        <taxon>Acariformes</taxon>
        <taxon>Sarcoptiformes</taxon>
        <taxon>Astigmata</taxon>
        <taxon>Psoroptidia</taxon>
        <taxon>Analgoidea</taxon>
        <taxon>Pyroglyphidae</taxon>
        <taxon>Pyroglyphinae</taxon>
        <taxon>Euroglyphus</taxon>
    </lineage>
</organism>
<gene>
    <name evidence="1" type="ORF">BLA29_001448</name>
</gene>
<comment type="caution">
    <text evidence="1">The sequence shown here is derived from an EMBL/GenBank/DDBJ whole genome shotgun (WGS) entry which is preliminary data.</text>
</comment>
<evidence type="ECO:0000313" key="1">
    <source>
        <dbReference type="EMBL" id="OTF81366.1"/>
    </source>
</evidence>